<proteinExistence type="predicted"/>
<gene>
    <name evidence="3" type="ORF">SAMN05216233_11023</name>
</gene>
<dbReference type="Proteomes" id="UP000198870">
    <property type="component" value="Unassembled WGS sequence"/>
</dbReference>
<dbReference type="RefSeq" id="WP_092211306.1">
    <property type="nucleotide sequence ID" value="NZ_FMUX01000010.1"/>
</dbReference>
<dbReference type="Gene3D" id="3.60.40.10">
    <property type="entry name" value="PPM-type phosphatase domain"/>
    <property type="match status" value="1"/>
</dbReference>
<dbReference type="AlphaFoldDB" id="A0A1G5G9N0"/>
<organism evidence="3 4">
    <name type="scientific">Desulfoluna spongiiphila</name>
    <dbReference type="NCBI Taxonomy" id="419481"/>
    <lineage>
        <taxon>Bacteria</taxon>
        <taxon>Pseudomonadati</taxon>
        <taxon>Thermodesulfobacteriota</taxon>
        <taxon>Desulfobacteria</taxon>
        <taxon>Desulfobacterales</taxon>
        <taxon>Desulfolunaceae</taxon>
        <taxon>Desulfoluna</taxon>
    </lineage>
</organism>
<accession>A0A1G5G9N0</accession>
<keyword evidence="4" id="KW-1185">Reference proteome</keyword>
<protein>
    <submittedName>
        <fullName evidence="3">Protein phosphatase 2C</fullName>
    </submittedName>
</protein>
<dbReference type="Pfam" id="PF13672">
    <property type="entry name" value="PP2C_2"/>
    <property type="match status" value="1"/>
</dbReference>
<evidence type="ECO:0000259" key="2">
    <source>
        <dbReference type="Pfam" id="PF13672"/>
    </source>
</evidence>
<reference evidence="3 4" key="1">
    <citation type="submission" date="2016-10" db="EMBL/GenBank/DDBJ databases">
        <authorList>
            <person name="de Groot N.N."/>
        </authorList>
    </citation>
    <scope>NUCLEOTIDE SEQUENCE [LARGE SCALE GENOMIC DNA]</scope>
    <source>
        <strain evidence="3 4">AA1</strain>
    </source>
</reference>
<sequence length="288" mass="31138">MQRPGKCTTHTVEAETIHDQGTGAMNEDAVRVNGTLFGVFDGATSLNGKTFDSGATGGYLAATTAGDIFSRNDGPLMDLAHRANAAIRCMMLENGVDVTCKENLWSTSAAVGRIEGDRFHWVQSGDSPILAIYEDGSCDLLATGDDHDLETLKLWKETAASRTGSILDELKDQIRKVRSGMNITYGVMNGEAQAMDFLNHGSVSLEGIKHILLFTDGLFIPREDPEAGMDFKTLVSLFLAGGLQAVKHHVRSVEHTDPGCRRYPRFKTHDDMAAIALSFSSTGRRAAA</sequence>
<dbReference type="InterPro" id="IPR001932">
    <property type="entry name" value="PPM-type_phosphatase-like_dom"/>
</dbReference>
<dbReference type="InterPro" id="IPR036457">
    <property type="entry name" value="PPM-type-like_dom_sf"/>
</dbReference>
<evidence type="ECO:0000313" key="3">
    <source>
        <dbReference type="EMBL" id="SCY48204.1"/>
    </source>
</evidence>
<dbReference type="EMBL" id="FMUX01000010">
    <property type="protein sequence ID" value="SCY48204.1"/>
    <property type="molecule type" value="Genomic_DNA"/>
</dbReference>
<feature type="region of interest" description="Disordered" evidence="1">
    <location>
        <begin position="1"/>
        <end position="23"/>
    </location>
</feature>
<evidence type="ECO:0000256" key="1">
    <source>
        <dbReference type="SAM" id="MobiDB-lite"/>
    </source>
</evidence>
<evidence type="ECO:0000313" key="4">
    <source>
        <dbReference type="Proteomes" id="UP000198870"/>
    </source>
</evidence>
<name>A0A1G5G9N0_9BACT</name>
<dbReference type="OrthoDB" id="1755431at2"/>
<dbReference type="STRING" id="419481.SAMN05216233_11023"/>
<feature type="domain" description="PPM-type phosphatase" evidence="2">
    <location>
        <begin position="22"/>
        <end position="221"/>
    </location>
</feature>
<dbReference type="SUPFAM" id="SSF81606">
    <property type="entry name" value="PP2C-like"/>
    <property type="match status" value="1"/>
</dbReference>